<accession>A0A9J6A090</accession>
<comment type="caution">
    <text evidence="1">The sequence shown here is derived from an EMBL/GenBank/DDBJ whole genome shotgun (WGS) entry which is preliminary data.</text>
</comment>
<gene>
    <name evidence="1" type="ORF">H5410_017539</name>
</gene>
<dbReference type="EMBL" id="JACXVP010000003">
    <property type="protein sequence ID" value="KAG5617715.1"/>
    <property type="molecule type" value="Genomic_DNA"/>
</dbReference>
<dbReference type="Proteomes" id="UP000824120">
    <property type="component" value="Chromosome 3"/>
</dbReference>
<proteinExistence type="predicted"/>
<evidence type="ECO:0000313" key="1">
    <source>
        <dbReference type="EMBL" id="KAG5617715.1"/>
    </source>
</evidence>
<keyword evidence="2" id="KW-1185">Reference proteome</keyword>
<evidence type="ECO:0000313" key="2">
    <source>
        <dbReference type="Proteomes" id="UP000824120"/>
    </source>
</evidence>
<organism evidence="1 2">
    <name type="scientific">Solanum commersonii</name>
    <name type="common">Commerson's wild potato</name>
    <name type="synonym">Commerson's nightshade</name>
    <dbReference type="NCBI Taxonomy" id="4109"/>
    <lineage>
        <taxon>Eukaryota</taxon>
        <taxon>Viridiplantae</taxon>
        <taxon>Streptophyta</taxon>
        <taxon>Embryophyta</taxon>
        <taxon>Tracheophyta</taxon>
        <taxon>Spermatophyta</taxon>
        <taxon>Magnoliopsida</taxon>
        <taxon>eudicotyledons</taxon>
        <taxon>Gunneridae</taxon>
        <taxon>Pentapetalae</taxon>
        <taxon>asterids</taxon>
        <taxon>lamiids</taxon>
        <taxon>Solanales</taxon>
        <taxon>Solanaceae</taxon>
        <taxon>Solanoideae</taxon>
        <taxon>Solaneae</taxon>
        <taxon>Solanum</taxon>
    </lineage>
</organism>
<protein>
    <submittedName>
        <fullName evidence="1">Uncharacterized protein</fullName>
    </submittedName>
</protein>
<name>A0A9J6A090_SOLCO</name>
<dbReference type="AlphaFoldDB" id="A0A9J6A090"/>
<reference evidence="1 2" key="1">
    <citation type="submission" date="2020-09" db="EMBL/GenBank/DDBJ databases">
        <title>De no assembly of potato wild relative species, Solanum commersonii.</title>
        <authorList>
            <person name="Cho K."/>
        </authorList>
    </citation>
    <scope>NUCLEOTIDE SEQUENCE [LARGE SCALE GENOMIC DNA]</scope>
    <source>
        <strain evidence="1">LZ3.2</strain>
        <tissue evidence="1">Leaf</tissue>
    </source>
</reference>
<sequence length="81" mass="9110">MHILKKSLAYFIIVCLRDSPIPKTTFVRGVISCSLTFSRMEIFSMSFNSHTLLATHAVFLFSSTLKYAAAATIYLETKLTN</sequence>